<dbReference type="EMBL" id="JABJWZ010000036">
    <property type="protein sequence ID" value="MBB1253064.1"/>
    <property type="molecule type" value="Genomic_DNA"/>
</dbReference>
<protein>
    <recommendedName>
        <fullName evidence="3">DNA-binding protein</fullName>
    </recommendedName>
</protein>
<sequence>MNTTLAAAKARRTVATIRHWCRLGAVAATKTGGRWVIDEASLNYRISLDKPAPKPVIYSTETMTAIGGNRWTKAGKDRVYLDWTAFVPLEISRYNTGNIASAAWNGEAIANRQAGLLLGSIDKVYFDAHTGKLHARFGYSESRVATRDEVWQTVVAGVRAAIAAL</sequence>
<evidence type="ECO:0000313" key="1">
    <source>
        <dbReference type="EMBL" id="MBB1253064.1"/>
    </source>
</evidence>
<dbReference type="Proteomes" id="UP000525686">
    <property type="component" value="Unassembled WGS sequence"/>
</dbReference>
<name>A0A7W3WIR8_9ACTN</name>
<dbReference type="AlphaFoldDB" id="A0A7W3WIR8"/>
<accession>A0A7W3WIR8</accession>
<comment type="caution">
    <text evidence="1">The sequence shown here is derived from an EMBL/GenBank/DDBJ whole genome shotgun (WGS) entry which is preliminary data.</text>
</comment>
<gene>
    <name evidence="1" type="ORF">H3146_06730</name>
</gene>
<reference evidence="2" key="1">
    <citation type="submission" date="2020-05" db="EMBL/GenBank/DDBJ databases">
        <title>Classification of alakaliphilic streptomycetes isolated from an alkaline soil next to Lonar Crater, India and a proposal for the recognition of Streptomyces alkaliterrae sp. nov.</title>
        <authorList>
            <person name="Golinska P."/>
        </authorList>
    </citation>
    <scope>NUCLEOTIDE SEQUENCE [LARGE SCALE GENOMIC DNA]</scope>
    <source>
        <strain evidence="2">OF3</strain>
    </source>
</reference>
<organism evidence="1 2">
    <name type="scientific">Streptomyces alkaliterrae</name>
    <dbReference type="NCBI Taxonomy" id="2213162"/>
    <lineage>
        <taxon>Bacteria</taxon>
        <taxon>Bacillati</taxon>
        <taxon>Actinomycetota</taxon>
        <taxon>Actinomycetes</taxon>
        <taxon>Kitasatosporales</taxon>
        <taxon>Streptomycetaceae</taxon>
        <taxon>Streptomyces</taxon>
    </lineage>
</organism>
<evidence type="ECO:0000313" key="2">
    <source>
        <dbReference type="Proteomes" id="UP000525686"/>
    </source>
</evidence>
<evidence type="ECO:0008006" key="3">
    <source>
        <dbReference type="Google" id="ProtNLM"/>
    </source>
</evidence>
<proteinExistence type="predicted"/>
<dbReference type="RefSeq" id="WP_181353760.1">
    <property type="nucleotide sequence ID" value="NZ_JABJWZ010000036.1"/>
</dbReference>